<evidence type="ECO:0000256" key="1">
    <source>
        <dbReference type="ARBA" id="ARBA00004123"/>
    </source>
</evidence>
<feature type="compositionally biased region" description="Basic and acidic residues" evidence="8">
    <location>
        <begin position="846"/>
        <end position="859"/>
    </location>
</feature>
<keyword evidence="4" id="KW-0378">Hydrolase</keyword>
<protein>
    <submittedName>
        <fullName evidence="12">Uncharacterized protein</fullName>
    </submittedName>
</protein>
<dbReference type="InterPro" id="IPR016197">
    <property type="entry name" value="Chromo-like_dom_sf"/>
</dbReference>
<reference evidence="12 13" key="1">
    <citation type="journal article" date="2013" name="Curr. Biol.">
        <title>The Genome of the Foraminiferan Reticulomyxa filosa.</title>
        <authorList>
            <person name="Glockner G."/>
            <person name="Hulsmann N."/>
            <person name="Schleicher M."/>
            <person name="Noegel A.A."/>
            <person name="Eichinger L."/>
            <person name="Gallinger C."/>
            <person name="Pawlowski J."/>
            <person name="Sierra R."/>
            <person name="Euteneuer U."/>
            <person name="Pillet L."/>
            <person name="Moustafa A."/>
            <person name="Platzer M."/>
            <person name="Groth M."/>
            <person name="Szafranski K."/>
            <person name="Schliwa M."/>
        </authorList>
    </citation>
    <scope>NUCLEOTIDE SEQUENCE [LARGE SCALE GENOMIC DNA]</scope>
</reference>
<evidence type="ECO:0000256" key="8">
    <source>
        <dbReference type="SAM" id="MobiDB-lite"/>
    </source>
</evidence>
<feature type="domain" description="Helicase C-terminal" evidence="11">
    <location>
        <begin position="598"/>
        <end position="757"/>
    </location>
</feature>
<dbReference type="GO" id="GO:0005634">
    <property type="term" value="C:nucleus"/>
    <property type="evidence" value="ECO:0007669"/>
    <property type="project" value="UniProtKB-SubCell"/>
</dbReference>
<evidence type="ECO:0000259" key="11">
    <source>
        <dbReference type="PROSITE" id="PS51194"/>
    </source>
</evidence>
<evidence type="ECO:0000256" key="3">
    <source>
        <dbReference type="ARBA" id="ARBA00022741"/>
    </source>
</evidence>
<accession>X6NZT6</accession>
<comment type="subcellular location">
    <subcellularLocation>
        <location evidence="1">Nucleus</location>
    </subcellularLocation>
</comment>
<dbReference type="GO" id="GO:0005524">
    <property type="term" value="F:ATP binding"/>
    <property type="evidence" value="ECO:0007669"/>
    <property type="project" value="UniProtKB-KW"/>
</dbReference>
<feature type="region of interest" description="Disordered" evidence="8">
    <location>
        <begin position="1"/>
        <end position="26"/>
    </location>
</feature>
<keyword evidence="13" id="KW-1185">Reference proteome</keyword>
<feature type="domain" description="Helicase ATP-binding" evidence="10">
    <location>
        <begin position="266"/>
        <end position="466"/>
    </location>
</feature>
<keyword evidence="5" id="KW-0067">ATP-binding</keyword>
<dbReference type="Gene3D" id="3.40.50.10810">
    <property type="entry name" value="Tandem AAA-ATPase domain"/>
    <property type="match status" value="1"/>
</dbReference>
<dbReference type="PANTHER" id="PTHR45623">
    <property type="entry name" value="CHROMODOMAIN-HELICASE-DNA-BINDING PROTEIN 3-RELATED-RELATED"/>
    <property type="match status" value="1"/>
</dbReference>
<feature type="region of interest" description="Disordered" evidence="8">
    <location>
        <begin position="846"/>
        <end position="895"/>
    </location>
</feature>
<evidence type="ECO:0000256" key="7">
    <source>
        <dbReference type="SAM" id="Coils"/>
    </source>
</evidence>
<keyword evidence="2" id="KW-0677">Repeat</keyword>
<evidence type="ECO:0000259" key="9">
    <source>
        <dbReference type="PROSITE" id="PS50013"/>
    </source>
</evidence>
<dbReference type="PANTHER" id="PTHR45623:SF48">
    <property type="entry name" value="SNF2 FAMILY DNA-DEPENDENT ATPASE"/>
    <property type="match status" value="1"/>
</dbReference>
<dbReference type="PROSITE" id="PS51194">
    <property type="entry name" value="HELICASE_CTER"/>
    <property type="match status" value="1"/>
</dbReference>
<evidence type="ECO:0000256" key="2">
    <source>
        <dbReference type="ARBA" id="ARBA00022737"/>
    </source>
</evidence>
<dbReference type="InterPro" id="IPR038718">
    <property type="entry name" value="SNF2-like_sf"/>
</dbReference>
<dbReference type="Pfam" id="PF00176">
    <property type="entry name" value="SNF2-rel_dom"/>
    <property type="match status" value="1"/>
</dbReference>
<proteinExistence type="predicted"/>
<feature type="non-terminal residue" evidence="12">
    <location>
        <position position="1"/>
    </location>
</feature>
<feature type="compositionally biased region" description="Basic residues" evidence="8">
    <location>
        <begin position="860"/>
        <end position="870"/>
    </location>
</feature>
<feature type="non-terminal residue" evidence="12">
    <location>
        <position position="1429"/>
    </location>
</feature>
<keyword evidence="7" id="KW-0175">Coiled coil</keyword>
<keyword evidence="6" id="KW-0539">Nucleus</keyword>
<dbReference type="Pfam" id="PF00271">
    <property type="entry name" value="Helicase_C"/>
    <property type="match status" value="1"/>
</dbReference>
<dbReference type="SUPFAM" id="SSF54160">
    <property type="entry name" value="Chromo domain-like"/>
    <property type="match status" value="2"/>
</dbReference>
<evidence type="ECO:0000256" key="6">
    <source>
        <dbReference type="ARBA" id="ARBA00023242"/>
    </source>
</evidence>
<dbReference type="Gene3D" id="2.40.50.40">
    <property type="match status" value="2"/>
</dbReference>
<evidence type="ECO:0000313" key="12">
    <source>
        <dbReference type="EMBL" id="ETO31825.1"/>
    </source>
</evidence>
<dbReference type="CDD" id="cd18793">
    <property type="entry name" value="SF2_C_SNF"/>
    <property type="match status" value="1"/>
</dbReference>
<dbReference type="SMART" id="SM00490">
    <property type="entry name" value="HELICc"/>
    <property type="match status" value="1"/>
</dbReference>
<feature type="coiled-coil region" evidence="7">
    <location>
        <begin position="1002"/>
        <end position="1029"/>
    </location>
</feature>
<feature type="compositionally biased region" description="Basic and acidic residues" evidence="8">
    <location>
        <begin position="1390"/>
        <end position="1408"/>
    </location>
</feature>
<dbReference type="EMBL" id="ASPP01004663">
    <property type="protein sequence ID" value="ETO31825.1"/>
    <property type="molecule type" value="Genomic_DNA"/>
</dbReference>
<feature type="domain" description="Chromo" evidence="9">
    <location>
        <begin position="126"/>
        <end position="200"/>
    </location>
</feature>
<evidence type="ECO:0000259" key="10">
    <source>
        <dbReference type="PROSITE" id="PS51192"/>
    </source>
</evidence>
<dbReference type="InterPro" id="IPR027417">
    <property type="entry name" value="P-loop_NTPase"/>
</dbReference>
<dbReference type="InterPro" id="IPR049730">
    <property type="entry name" value="SNF2/RAD54-like_C"/>
</dbReference>
<dbReference type="SUPFAM" id="SSF52540">
    <property type="entry name" value="P-loop containing nucleoside triphosphate hydrolases"/>
    <property type="match status" value="2"/>
</dbReference>
<evidence type="ECO:0000256" key="4">
    <source>
        <dbReference type="ARBA" id="ARBA00022801"/>
    </source>
</evidence>
<organism evidence="12 13">
    <name type="scientific">Reticulomyxa filosa</name>
    <dbReference type="NCBI Taxonomy" id="46433"/>
    <lineage>
        <taxon>Eukaryota</taxon>
        <taxon>Sar</taxon>
        <taxon>Rhizaria</taxon>
        <taxon>Retaria</taxon>
        <taxon>Foraminifera</taxon>
        <taxon>Monothalamids</taxon>
        <taxon>Reticulomyxidae</taxon>
        <taxon>Reticulomyxa</taxon>
    </lineage>
</organism>
<feature type="region of interest" description="Disordered" evidence="8">
    <location>
        <begin position="1355"/>
        <end position="1429"/>
    </location>
</feature>
<evidence type="ECO:0000313" key="13">
    <source>
        <dbReference type="Proteomes" id="UP000023152"/>
    </source>
</evidence>
<dbReference type="InterPro" id="IPR001650">
    <property type="entry name" value="Helicase_C-like"/>
</dbReference>
<dbReference type="OrthoDB" id="5857104at2759"/>
<feature type="compositionally biased region" description="Basic and acidic residues" evidence="8">
    <location>
        <begin position="1"/>
        <end position="18"/>
    </location>
</feature>
<keyword evidence="3" id="KW-0547">Nucleotide-binding</keyword>
<evidence type="ECO:0000256" key="5">
    <source>
        <dbReference type="ARBA" id="ARBA00022840"/>
    </source>
</evidence>
<sequence length="1429" mass="167460">EEKKYSETDLQMEDKENVSARSNGVNEPTSMPVALTIVSKFSQHNNSTVALVPKYLVKYNKRSYHHAEWLTEKEIGELQGESKLKYFIQKFFHESTAEHLRLMSRVNHAIERNHFENIHFFNPLYLKIERIIDVCEPNEVYKQVRHYKTDFSIRWSDSWVYRENQSGQLLYLVKWVSMQYDETTWETESFLMNPVFNERYDGIKEIEMFRARQQLPDIKQLNLGPKLNTERYQHRPKTWNELTQTTRFKHDHELRSYQISGVNWLVHNWLGRRSCILADEMGLGKTVQTVTFLNQLVTQFNVRGPFLIVAPLSTLGHWSREFKAWSDLNVIVYHGTALCRSDLHSLEFCYEHKWLDETQKEMFKDQDELDSQVNAMNQKFNVMLTTPDVIKAADNLLNWNKVKWRCIIIDEAHCLKHRSSLVYRTLSTFKNPDTDLFQTHVVLLTGTPIQNDMQELFSLLHFMDPKEYPSESAFLKEFPPDRLHECQAALQKCLKARLLQRFKALVEKDLQDREEKIIWVELTFFQKKWYRAVYEKSYDSLRKLGAARTSLMNVAMQLRKCCNHPFLIHNVEQTMSPEGTSETMIMENLIRACGKMILLDKLLPKLKMEGHRVLIFSQMTRVLNIIEDFLMYRGYFYERVDGSVTGIERQEAIDRFTINDQIFAFLLTTRAGGVGINLMAADTVIIFDSDWNPMNDIQAIARAHRIGQTKKVNVYRIITQGTYEEEMFQRADRKLALSKIVMGDLEAMTKTEMADMLKRGAIRAFLKETDNEIEKFTNATIDEILSTRCQKWETRDQGTDEKITNHDSKEGALFSEAHFAANTEDPEVDWNAADFWDRVVDLKMARDEDSEKEENVERRGKYRMRARKKNQKNEDYSEELDLSQSKSKKSDEECDERREKSLLGAMLRYFYGQWHDIYHTLSNTELELLKLQPPQLEQALKSETKANESEPSDKQLGNVFQLIKPEIRISVLKSKDALFMDPLLKKHTIETYVYQLFTDKRLEKLVEAAKDYKQKIEKLCDDLEVKEQKTKTAKSNDEATETIGKSNSKNKSFCKHAQCKRWINEGLNEENFLPWTICCKGCSQSDGKFHDVKCDRRYAKQFVHDCVNAIEARYPAANGAPSNVNEGTMKDELTKYSTETMLNTIQASIISKEHLRNILISNICGDVRSIAQQLERMFVFRGICCHVMGVDMDCREPIAVGGLPSEKAFEKLRSHENWQALRAIKTMPTWWNKEWDYQLVKGTLIFGWGNIPQSWIVENKLQVRVEAQIPANDDVIIVDDGSGEMFKGKWIKYNRQSQRLTQISSSFRKLVRESYQKMHRAQVKAITQKQNTITKTTESRLTKNSTMVDLTSKSPSVVDLCGSQDKKEKKKKKDEKKHKTKDKEKKRKEKRQERKERQNKTNEDEKEKEKKKKKKELLEENRTMINLDE</sequence>
<feature type="compositionally biased region" description="Basic residues" evidence="8">
    <location>
        <begin position="1368"/>
        <end position="1389"/>
    </location>
</feature>
<dbReference type="GO" id="GO:0016787">
    <property type="term" value="F:hydrolase activity"/>
    <property type="evidence" value="ECO:0007669"/>
    <property type="project" value="UniProtKB-KW"/>
</dbReference>
<dbReference type="PROSITE" id="PS50013">
    <property type="entry name" value="CHROMO_2"/>
    <property type="match status" value="1"/>
</dbReference>
<dbReference type="InterPro" id="IPR000330">
    <property type="entry name" value="SNF2_N"/>
</dbReference>
<dbReference type="Proteomes" id="UP000023152">
    <property type="component" value="Unassembled WGS sequence"/>
</dbReference>
<name>X6NZT6_RETFI</name>
<dbReference type="InterPro" id="IPR000953">
    <property type="entry name" value="Chromo/chromo_shadow_dom"/>
</dbReference>
<dbReference type="SMART" id="SM00487">
    <property type="entry name" value="DEXDc"/>
    <property type="match status" value="1"/>
</dbReference>
<dbReference type="PROSITE" id="PS51192">
    <property type="entry name" value="HELICASE_ATP_BIND_1"/>
    <property type="match status" value="1"/>
</dbReference>
<dbReference type="InterPro" id="IPR014001">
    <property type="entry name" value="Helicase_ATP-bd"/>
</dbReference>
<gene>
    <name evidence="12" type="ORF">RFI_05292</name>
</gene>
<comment type="caution">
    <text evidence="12">The sequence shown here is derived from an EMBL/GenBank/DDBJ whole genome shotgun (WGS) entry which is preliminary data.</text>
</comment>
<dbReference type="Gene3D" id="3.40.50.300">
    <property type="entry name" value="P-loop containing nucleotide triphosphate hydrolases"/>
    <property type="match status" value="1"/>
</dbReference>